<keyword evidence="4" id="KW-0479">Metal-binding</keyword>
<accession>A0AAD6ZNH5</accession>
<keyword evidence="7" id="KW-1185">Reference proteome</keyword>
<evidence type="ECO:0000256" key="5">
    <source>
        <dbReference type="SAM" id="MobiDB-lite"/>
    </source>
</evidence>
<dbReference type="SMART" id="SM00178">
    <property type="entry name" value="SAR"/>
    <property type="match status" value="1"/>
</dbReference>
<dbReference type="EMBL" id="JARIHO010000037">
    <property type="protein sequence ID" value="KAJ7330442.1"/>
    <property type="molecule type" value="Genomic_DNA"/>
</dbReference>
<evidence type="ECO:0000313" key="7">
    <source>
        <dbReference type="Proteomes" id="UP001218218"/>
    </source>
</evidence>
<comment type="caution">
    <text evidence="6">The sequence shown here is derived from an EMBL/GenBank/DDBJ whole genome shotgun (WGS) entry which is preliminary data.</text>
</comment>
<dbReference type="Gene3D" id="3.40.50.300">
    <property type="entry name" value="P-loop containing nucleotide triphosphate hydrolases"/>
    <property type="match status" value="1"/>
</dbReference>
<sequence length="422" mass="47012">MSLPTFRRLLDRLFPRLASGFKIPLLGLDSAGKSTLLHRLKTGEVVATIPTIGFYVERVRVRANKGRSIDMVCWDAGGCSKFGPSFFRPYTSGSDALIWVVDGCDRERISESVEELAKHIKIMTSDPDDPSFRPQDLPVLILATKQDLPNAIPIPIEILRAEFAKATTEVPFYILGVSSAMQGKPEAEAFGWLLDAIQDVRAGKPLVAAPVARIPNPHSAASLESKLDSWLARVENDSSSEEFLRQFDTLNLPAWDHYTYIRVAYLLLTIHGRQKGKNLIFDGLEKYIAQSEQTRGRTFHVTMTYFWIQMVHFGISSMPPLEGASAPDTSSVQTLVAGEKPDDKPTSREDGKPSDHFVRFLLTNPHLADGNLWTEYYSKEVIMSPEAKTGMVLPDKKPLPNLVAREFKTVPSAGLNRLQESK</sequence>
<dbReference type="SUPFAM" id="SSF52540">
    <property type="entry name" value="P-loop containing nucleoside triphosphate hydrolases"/>
    <property type="match status" value="1"/>
</dbReference>
<dbReference type="Proteomes" id="UP001218218">
    <property type="component" value="Unassembled WGS sequence"/>
</dbReference>
<dbReference type="InterPro" id="IPR027417">
    <property type="entry name" value="P-loop_NTPase"/>
</dbReference>
<reference evidence="6" key="1">
    <citation type="submission" date="2023-03" db="EMBL/GenBank/DDBJ databases">
        <title>Massive genome expansion in bonnet fungi (Mycena s.s.) driven by repeated elements and novel gene families across ecological guilds.</title>
        <authorList>
            <consortium name="Lawrence Berkeley National Laboratory"/>
            <person name="Harder C.B."/>
            <person name="Miyauchi S."/>
            <person name="Viragh M."/>
            <person name="Kuo A."/>
            <person name="Thoen E."/>
            <person name="Andreopoulos B."/>
            <person name="Lu D."/>
            <person name="Skrede I."/>
            <person name="Drula E."/>
            <person name="Henrissat B."/>
            <person name="Morin E."/>
            <person name="Kohler A."/>
            <person name="Barry K."/>
            <person name="LaButti K."/>
            <person name="Morin E."/>
            <person name="Salamov A."/>
            <person name="Lipzen A."/>
            <person name="Mereny Z."/>
            <person name="Hegedus B."/>
            <person name="Baldrian P."/>
            <person name="Stursova M."/>
            <person name="Weitz H."/>
            <person name="Taylor A."/>
            <person name="Grigoriev I.V."/>
            <person name="Nagy L.G."/>
            <person name="Martin F."/>
            <person name="Kauserud H."/>
        </authorList>
    </citation>
    <scope>NUCLEOTIDE SEQUENCE</scope>
    <source>
        <strain evidence="6">CBHHK002</strain>
    </source>
</reference>
<gene>
    <name evidence="6" type="ORF">DFH08DRAFT_786208</name>
</gene>
<feature type="binding site" evidence="3">
    <location>
        <begin position="27"/>
        <end position="34"/>
    </location>
    <ligand>
        <name>GTP</name>
        <dbReference type="ChEBI" id="CHEBI:37565"/>
    </ligand>
</feature>
<dbReference type="PROSITE" id="PS51417">
    <property type="entry name" value="ARF"/>
    <property type="match status" value="1"/>
</dbReference>
<dbReference type="AlphaFoldDB" id="A0AAD6ZNH5"/>
<feature type="binding site" evidence="4">
    <location>
        <position position="34"/>
    </location>
    <ligand>
        <name>Mg(2+)</name>
        <dbReference type="ChEBI" id="CHEBI:18420"/>
    </ligand>
</feature>
<dbReference type="PRINTS" id="PR00449">
    <property type="entry name" value="RASTRNSFRMNG"/>
</dbReference>
<evidence type="ECO:0000313" key="6">
    <source>
        <dbReference type="EMBL" id="KAJ7330442.1"/>
    </source>
</evidence>
<evidence type="ECO:0000256" key="1">
    <source>
        <dbReference type="ARBA" id="ARBA00022741"/>
    </source>
</evidence>
<dbReference type="GO" id="GO:0046872">
    <property type="term" value="F:metal ion binding"/>
    <property type="evidence" value="ECO:0007669"/>
    <property type="project" value="UniProtKB-KW"/>
</dbReference>
<protein>
    <submittedName>
        <fullName evidence="6">ADP-ribosylation factor</fullName>
    </submittedName>
</protein>
<dbReference type="InterPro" id="IPR024156">
    <property type="entry name" value="Small_GTPase_ARF"/>
</dbReference>
<feature type="compositionally biased region" description="Basic and acidic residues" evidence="5">
    <location>
        <begin position="339"/>
        <end position="354"/>
    </location>
</feature>
<evidence type="ECO:0000256" key="4">
    <source>
        <dbReference type="PIRSR" id="PIRSR606689-2"/>
    </source>
</evidence>
<keyword evidence="1 3" id="KW-0547">Nucleotide-binding</keyword>
<dbReference type="GO" id="GO:0005525">
    <property type="term" value="F:GTP binding"/>
    <property type="evidence" value="ECO:0007669"/>
    <property type="project" value="UniProtKB-KW"/>
</dbReference>
<keyword evidence="2 3" id="KW-0342">GTP-binding</keyword>
<organism evidence="6 7">
    <name type="scientific">Mycena albidolilacea</name>
    <dbReference type="NCBI Taxonomy" id="1033008"/>
    <lineage>
        <taxon>Eukaryota</taxon>
        <taxon>Fungi</taxon>
        <taxon>Dikarya</taxon>
        <taxon>Basidiomycota</taxon>
        <taxon>Agaricomycotina</taxon>
        <taxon>Agaricomycetes</taxon>
        <taxon>Agaricomycetidae</taxon>
        <taxon>Agaricales</taxon>
        <taxon>Marasmiineae</taxon>
        <taxon>Mycenaceae</taxon>
        <taxon>Mycena</taxon>
    </lineage>
</organism>
<dbReference type="SMART" id="SM00177">
    <property type="entry name" value="ARF"/>
    <property type="match status" value="1"/>
</dbReference>
<dbReference type="InterPro" id="IPR006689">
    <property type="entry name" value="Small_GTPase_ARF/SAR"/>
</dbReference>
<feature type="binding site" evidence="4">
    <location>
        <position position="51"/>
    </location>
    <ligand>
        <name>Mg(2+)</name>
        <dbReference type="ChEBI" id="CHEBI:18420"/>
    </ligand>
</feature>
<name>A0AAD6ZNH5_9AGAR</name>
<evidence type="ECO:0000256" key="3">
    <source>
        <dbReference type="PIRSR" id="PIRSR606689-1"/>
    </source>
</evidence>
<evidence type="ECO:0000256" key="2">
    <source>
        <dbReference type="ARBA" id="ARBA00023134"/>
    </source>
</evidence>
<feature type="region of interest" description="Disordered" evidence="5">
    <location>
        <begin position="322"/>
        <end position="354"/>
    </location>
</feature>
<dbReference type="GO" id="GO:0003924">
    <property type="term" value="F:GTPase activity"/>
    <property type="evidence" value="ECO:0007669"/>
    <property type="project" value="InterPro"/>
</dbReference>
<keyword evidence="4" id="KW-0460">Magnesium</keyword>
<feature type="binding site" evidence="3">
    <location>
        <position position="78"/>
    </location>
    <ligand>
        <name>GTP</name>
        <dbReference type="ChEBI" id="CHEBI:37565"/>
    </ligand>
</feature>
<dbReference type="PANTHER" id="PTHR11711">
    <property type="entry name" value="ADP RIBOSYLATION FACTOR-RELATED"/>
    <property type="match status" value="1"/>
</dbReference>
<dbReference type="Pfam" id="PF00025">
    <property type="entry name" value="Arf"/>
    <property type="match status" value="1"/>
</dbReference>
<proteinExistence type="predicted"/>